<dbReference type="InterPro" id="IPR017850">
    <property type="entry name" value="Alkaline_phosphatase_core_sf"/>
</dbReference>
<dbReference type="InterPro" id="IPR000917">
    <property type="entry name" value="Sulfatase_N"/>
</dbReference>
<feature type="domain" description="Sulfatase N-terminal" evidence="9">
    <location>
        <begin position="241"/>
        <end position="529"/>
    </location>
</feature>
<keyword evidence="7 8" id="KW-0472">Membrane</keyword>
<dbReference type="PANTHER" id="PTHR30443">
    <property type="entry name" value="INNER MEMBRANE PROTEIN"/>
    <property type="match status" value="1"/>
</dbReference>
<evidence type="ECO:0000256" key="1">
    <source>
        <dbReference type="ARBA" id="ARBA00004429"/>
    </source>
</evidence>
<sequence>MPAFITSVLRRPLPSWQFSLLFALFVATLLNTAFYQATWQAVHGSTGFKVLFVSLSGLLLLGFFNLLATLLLWPRIGKPVLIALLLLGAGVAYFMNTYGVMIDRNMVRNVFQTDVRETRELLSLRLGLYLLLLGALPAWLIARSEIHFPRLPRLLGQKLLVLLVTVAVSAAIILSSYQGVASFVRNHKEIRYLINPANAIYATSRYLAGEKIKKDVVAAPYGRDVKPGPALAGAHAKKALLVLVVGETARAESFSLNGYARDTNPELRALNVVNFSNASSCGTETAVSVPCMFSGYRRDDFDVSRADERENLIDILHNAGLRVIWLDNNAGSKGVAKRVGEESLPPGDASRAHCRADECYDMALLDGLPQRLANNPQNTVVVLHQKGNHGPAYYLRVPPEFETFKPVCRSNQLQDCPREQIVNAYDNAIRYTDHFLASTIRMLQGLEGQYDSAFWYMSDHGESTGEKGLYLHATPYLIAPSQQTHIPMVAWVSAGFEQRFGVSSSCLRQGSADAASHDNLFHTALGMLDLRTSAYDSGLDRFRSCTRRAN</sequence>
<dbReference type="InterPro" id="IPR058130">
    <property type="entry name" value="PEA_transf_C"/>
</dbReference>
<reference evidence="11 12" key="1">
    <citation type="submission" date="2020-10" db="EMBL/GenBank/DDBJ databases">
        <title>The genome sequence of Chitinilyticum litopenaei 4Y14.</title>
        <authorList>
            <person name="Liu Y."/>
        </authorList>
    </citation>
    <scope>NUCLEOTIDE SEQUENCE [LARGE SCALE GENOMIC DNA]</scope>
    <source>
        <strain evidence="11 12">4Y14</strain>
    </source>
</reference>
<keyword evidence="6 8" id="KW-1133">Transmembrane helix</keyword>
<evidence type="ECO:0000256" key="2">
    <source>
        <dbReference type="ARBA" id="ARBA00022475"/>
    </source>
</evidence>
<keyword evidence="2" id="KW-1003">Cell membrane</keyword>
<dbReference type="Pfam" id="PF08019">
    <property type="entry name" value="EptA_B_N"/>
    <property type="match status" value="1"/>
</dbReference>
<evidence type="ECO:0000256" key="4">
    <source>
        <dbReference type="ARBA" id="ARBA00022679"/>
    </source>
</evidence>
<evidence type="ECO:0000256" key="8">
    <source>
        <dbReference type="SAM" id="Phobius"/>
    </source>
</evidence>
<evidence type="ECO:0000256" key="6">
    <source>
        <dbReference type="ARBA" id="ARBA00022989"/>
    </source>
</evidence>
<comment type="subcellular location">
    <subcellularLocation>
        <location evidence="1">Cell inner membrane</location>
        <topology evidence="1">Multi-pass membrane protein</topology>
    </subcellularLocation>
</comment>
<name>A0A8J7G1V8_9NEIS</name>
<evidence type="ECO:0000259" key="10">
    <source>
        <dbReference type="Pfam" id="PF08019"/>
    </source>
</evidence>
<dbReference type="RefSeq" id="WP_194116368.1">
    <property type="nucleotide sequence ID" value="NZ_JADFUA010000005.1"/>
</dbReference>
<evidence type="ECO:0000256" key="3">
    <source>
        <dbReference type="ARBA" id="ARBA00022519"/>
    </source>
</evidence>
<feature type="transmembrane region" description="Helical" evidence="8">
    <location>
        <begin position="154"/>
        <end position="177"/>
    </location>
</feature>
<comment type="caution">
    <text evidence="11">The sequence shown here is derived from an EMBL/GenBank/DDBJ whole genome shotgun (WGS) entry which is preliminary data.</text>
</comment>
<dbReference type="EMBL" id="JADFUA010000005">
    <property type="protein sequence ID" value="MBE9609848.1"/>
    <property type="molecule type" value="Genomic_DNA"/>
</dbReference>
<dbReference type="CDD" id="cd16017">
    <property type="entry name" value="LptA"/>
    <property type="match status" value="1"/>
</dbReference>
<protein>
    <submittedName>
        <fullName evidence="11">Phosphoethanolamine--lipid A transferase</fullName>
    </submittedName>
</protein>
<feature type="domain" description="Phosphoethanolamine transferase N-terminal" evidence="10">
    <location>
        <begin position="61"/>
        <end position="208"/>
    </location>
</feature>
<keyword evidence="4 11" id="KW-0808">Transferase</keyword>
<dbReference type="PANTHER" id="PTHR30443:SF0">
    <property type="entry name" value="PHOSPHOETHANOLAMINE TRANSFERASE EPTA"/>
    <property type="match status" value="1"/>
</dbReference>
<evidence type="ECO:0000256" key="7">
    <source>
        <dbReference type="ARBA" id="ARBA00023136"/>
    </source>
</evidence>
<proteinExistence type="predicted"/>
<keyword evidence="12" id="KW-1185">Reference proteome</keyword>
<dbReference type="Pfam" id="PF00884">
    <property type="entry name" value="Sulfatase"/>
    <property type="match status" value="1"/>
</dbReference>
<dbReference type="GO" id="GO:0009244">
    <property type="term" value="P:lipopolysaccharide core region biosynthetic process"/>
    <property type="evidence" value="ECO:0007669"/>
    <property type="project" value="TreeGrafter"/>
</dbReference>
<evidence type="ECO:0000256" key="5">
    <source>
        <dbReference type="ARBA" id="ARBA00022692"/>
    </source>
</evidence>
<evidence type="ECO:0000313" key="11">
    <source>
        <dbReference type="EMBL" id="MBE9609848.1"/>
    </source>
</evidence>
<dbReference type="AlphaFoldDB" id="A0A8J7G1V8"/>
<evidence type="ECO:0000313" key="12">
    <source>
        <dbReference type="Proteomes" id="UP000604481"/>
    </source>
</evidence>
<feature type="transmembrane region" description="Helical" evidence="8">
    <location>
        <begin position="122"/>
        <end position="142"/>
    </location>
</feature>
<dbReference type="GO" id="GO:0005886">
    <property type="term" value="C:plasma membrane"/>
    <property type="evidence" value="ECO:0007669"/>
    <property type="project" value="UniProtKB-SubCell"/>
</dbReference>
<dbReference type="Gene3D" id="3.40.720.10">
    <property type="entry name" value="Alkaline Phosphatase, subunit A"/>
    <property type="match status" value="1"/>
</dbReference>
<dbReference type="Proteomes" id="UP000604481">
    <property type="component" value="Unassembled WGS sequence"/>
</dbReference>
<accession>A0A8J7G1V8</accession>
<dbReference type="GO" id="GO:0016776">
    <property type="term" value="F:phosphotransferase activity, phosphate group as acceptor"/>
    <property type="evidence" value="ECO:0007669"/>
    <property type="project" value="TreeGrafter"/>
</dbReference>
<feature type="transmembrane region" description="Helical" evidence="8">
    <location>
        <begin position="20"/>
        <end position="38"/>
    </location>
</feature>
<gene>
    <name evidence="11" type="ORF">INR99_10855</name>
</gene>
<dbReference type="NCBIfam" id="NF028537">
    <property type="entry name" value="P_eth_NH2_trans"/>
    <property type="match status" value="1"/>
</dbReference>
<keyword evidence="3" id="KW-0997">Cell inner membrane</keyword>
<dbReference type="SUPFAM" id="SSF53649">
    <property type="entry name" value="Alkaline phosphatase-like"/>
    <property type="match status" value="1"/>
</dbReference>
<evidence type="ECO:0000259" key="9">
    <source>
        <dbReference type="Pfam" id="PF00884"/>
    </source>
</evidence>
<organism evidence="11 12">
    <name type="scientific">Chitinilyticum piscinae</name>
    <dbReference type="NCBI Taxonomy" id="2866724"/>
    <lineage>
        <taxon>Bacteria</taxon>
        <taxon>Pseudomonadati</taxon>
        <taxon>Pseudomonadota</taxon>
        <taxon>Betaproteobacteria</taxon>
        <taxon>Neisseriales</taxon>
        <taxon>Chitinibacteraceae</taxon>
        <taxon>Chitinilyticum</taxon>
    </lineage>
</organism>
<feature type="transmembrane region" description="Helical" evidence="8">
    <location>
        <begin position="80"/>
        <end position="102"/>
    </location>
</feature>
<dbReference type="InterPro" id="IPR012549">
    <property type="entry name" value="EptA-like_N"/>
</dbReference>
<feature type="transmembrane region" description="Helical" evidence="8">
    <location>
        <begin position="50"/>
        <end position="73"/>
    </location>
</feature>
<keyword evidence="5 8" id="KW-0812">Transmembrane</keyword>
<dbReference type="InterPro" id="IPR040423">
    <property type="entry name" value="PEA_transferase"/>
</dbReference>